<dbReference type="PANTHER" id="PTHR12526:SF630">
    <property type="entry name" value="GLYCOSYLTRANSFERASE"/>
    <property type="match status" value="1"/>
</dbReference>
<evidence type="ECO:0000313" key="3">
    <source>
        <dbReference type="EMBL" id="PIP16490.1"/>
    </source>
</evidence>
<dbReference type="Pfam" id="PF00534">
    <property type="entry name" value="Glycos_transf_1"/>
    <property type="match status" value="1"/>
</dbReference>
<feature type="domain" description="Glycosyltransferase subfamily 4-like N-terminal" evidence="2">
    <location>
        <begin position="24"/>
        <end position="178"/>
    </location>
</feature>
<evidence type="ECO:0000313" key="4">
    <source>
        <dbReference type="Proteomes" id="UP000230392"/>
    </source>
</evidence>
<dbReference type="Gene3D" id="3.40.50.2000">
    <property type="entry name" value="Glycogen Phosphorylase B"/>
    <property type="match status" value="2"/>
</dbReference>
<feature type="domain" description="Glycosyl transferase family 1" evidence="1">
    <location>
        <begin position="185"/>
        <end position="342"/>
    </location>
</feature>
<protein>
    <recommendedName>
        <fullName evidence="5">Glycosyltransferase</fullName>
    </recommendedName>
</protein>
<reference evidence="3 4" key="1">
    <citation type="submission" date="2017-09" db="EMBL/GenBank/DDBJ databases">
        <title>Depth-based differentiation of microbial function through sediment-hosted aquifers and enrichment of novel symbionts in the deep terrestrial subsurface.</title>
        <authorList>
            <person name="Probst A.J."/>
            <person name="Ladd B."/>
            <person name="Jarett J.K."/>
            <person name="Geller-Mcgrath D.E."/>
            <person name="Sieber C.M."/>
            <person name="Emerson J.B."/>
            <person name="Anantharaman K."/>
            <person name="Thomas B.C."/>
            <person name="Malmstrom R."/>
            <person name="Stieglmeier M."/>
            <person name="Klingl A."/>
            <person name="Woyke T."/>
            <person name="Ryan C.M."/>
            <person name="Banfield J.F."/>
        </authorList>
    </citation>
    <scope>NUCLEOTIDE SEQUENCE [LARGE SCALE GENOMIC DNA]</scope>
    <source>
        <strain evidence="3">CG23_combo_of_CG06-09_8_20_14_all_48_7</strain>
    </source>
</reference>
<comment type="caution">
    <text evidence="3">The sequence shown here is derived from an EMBL/GenBank/DDBJ whole genome shotgun (WGS) entry which is preliminary data.</text>
</comment>
<feature type="non-terminal residue" evidence="3">
    <location>
        <position position="344"/>
    </location>
</feature>
<proteinExistence type="predicted"/>
<dbReference type="SUPFAM" id="SSF53756">
    <property type="entry name" value="UDP-Glycosyltransferase/glycogen phosphorylase"/>
    <property type="match status" value="1"/>
</dbReference>
<dbReference type="GO" id="GO:0016757">
    <property type="term" value="F:glycosyltransferase activity"/>
    <property type="evidence" value="ECO:0007669"/>
    <property type="project" value="InterPro"/>
</dbReference>
<dbReference type="Proteomes" id="UP000230392">
    <property type="component" value="Unassembled WGS sequence"/>
</dbReference>
<dbReference type="PANTHER" id="PTHR12526">
    <property type="entry name" value="GLYCOSYLTRANSFERASE"/>
    <property type="match status" value="1"/>
</dbReference>
<evidence type="ECO:0000259" key="1">
    <source>
        <dbReference type="Pfam" id="PF00534"/>
    </source>
</evidence>
<accession>A0A2G9YB94</accession>
<dbReference type="EMBL" id="PCRF01000089">
    <property type="protein sequence ID" value="PIP16490.1"/>
    <property type="molecule type" value="Genomic_DNA"/>
</dbReference>
<dbReference type="InterPro" id="IPR028098">
    <property type="entry name" value="Glyco_trans_4-like_N"/>
</dbReference>
<organism evidence="3 4">
    <name type="scientific">bacterium (Candidatus Ratteibacteria) CG23_combo_of_CG06-09_8_20_14_all_48_7</name>
    <dbReference type="NCBI Taxonomy" id="2014292"/>
    <lineage>
        <taxon>Bacteria</taxon>
        <taxon>Candidatus Ratteibacteria</taxon>
    </lineage>
</organism>
<dbReference type="InterPro" id="IPR001296">
    <property type="entry name" value="Glyco_trans_1"/>
</dbReference>
<name>A0A2G9YB94_9BACT</name>
<dbReference type="AlphaFoldDB" id="A0A2G9YB94"/>
<gene>
    <name evidence="3" type="ORF">COX46_01925</name>
</gene>
<evidence type="ECO:0008006" key="5">
    <source>
        <dbReference type="Google" id="ProtNLM"/>
    </source>
</evidence>
<sequence>MGEGGGEGDKNMIKILFFTVDGRIGGTEKMVISLATGLLKEEFSVAILTIKPIGSLHRSAQRMGVPAYTLDINIRSKIFLLPFRLYRFLLVYRPNILQSFLFSANIFGRIVGKVAGVPIVVGGQRSTDPWRRFYHNVIDRLTSPLCRFIVSNSQAGRRMLLRTGIPPEKVMVIPNGVPSATPIPKEEAKSYLGFSKDTLLVGSVGNLRSAKGYQYLLPAFREVIHKFPGAKLLISGAGPLRKDLEDFSGRLGLSGSVSFLGFQRNLSLFYSALDVFVLPSLWEGMPVALLEAFSHGLPVVATSVSGIPEVVTEGQEGFLVEPANPQQIAQKIIMLLEDEKRRLE</sequence>
<evidence type="ECO:0000259" key="2">
    <source>
        <dbReference type="Pfam" id="PF13439"/>
    </source>
</evidence>
<dbReference type="Pfam" id="PF13439">
    <property type="entry name" value="Glyco_transf_4"/>
    <property type="match status" value="1"/>
</dbReference>